<dbReference type="GO" id="GO:0006635">
    <property type="term" value="P:fatty acid beta-oxidation"/>
    <property type="evidence" value="ECO:0007669"/>
    <property type="project" value="TreeGrafter"/>
</dbReference>
<accession>A0A485LX16</accession>
<evidence type="ECO:0000256" key="3">
    <source>
        <dbReference type="ARBA" id="ARBA00023315"/>
    </source>
</evidence>
<dbReference type="PANTHER" id="PTHR43853">
    <property type="entry name" value="3-KETOACYL-COA THIOLASE, PEROXISOMAL"/>
    <property type="match status" value="1"/>
</dbReference>
<dbReference type="NCBIfam" id="TIGR01930">
    <property type="entry name" value="AcCoA-C-Actrans"/>
    <property type="match status" value="1"/>
</dbReference>
<dbReference type="Pfam" id="PF00108">
    <property type="entry name" value="Thiolase_N"/>
    <property type="match status" value="1"/>
</dbReference>
<dbReference type="Pfam" id="PF02803">
    <property type="entry name" value="Thiolase_C"/>
    <property type="match status" value="1"/>
</dbReference>
<evidence type="ECO:0000256" key="2">
    <source>
        <dbReference type="ARBA" id="ARBA00022679"/>
    </source>
</evidence>
<dbReference type="InterPro" id="IPR020610">
    <property type="entry name" value="Thiolase_AS"/>
</dbReference>
<feature type="domain" description="Thiolase N-terminal" evidence="5">
    <location>
        <begin position="8"/>
        <end position="261"/>
    </location>
</feature>
<evidence type="ECO:0000259" key="6">
    <source>
        <dbReference type="Pfam" id="PF02803"/>
    </source>
</evidence>
<dbReference type="PANTHER" id="PTHR43853:SF2">
    <property type="entry name" value="3-OXOADIPYL-COA_3-OXO-5,6-DEHYDROSUBERYL-COA THIOLASE"/>
    <property type="match status" value="1"/>
</dbReference>
<sequence length="402" mass="44080">MDLRDAYFVDGVRTWFGKARPDGFYWTTRADDLVTKVIKELMRRNPKVPWDEVDDNIWGATTQVGDQGTTMGRTTVFTAGLSEKVAGFSVDRMCAGGMTCQAIGASFIKTNAADIIIAGGVEHMAHHPMGAGADPNPRIVTEKMVEPKYFNMGVTAEKLHDWMPENGEQPVSKDEADEYALRVTERYFENLDKGYYDKHCVNMAVFTPNGWVVADKDEQARRGATLEGMKKLKTPFKKAGRVTAGNSSGLNDGACVSLLMSGAKCKELGIKPKMRFIGAAFVGVDPTVMGWGPVPATEKVLKRFGLKFEDLDYIELNEAFAVQAVGFMKHFGMKVPEDPRLNPYGGTIAVGHPLASSGVRLSMQLAQDFEMNPKARYGLTTMCVGLGMGGSILWENVIGKDF</sequence>
<dbReference type="AlphaFoldDB" id="A0A485LX16"/>
<evidence type="ECO:0000259" key="5">
    <source>
        <dbReference type="Pfam" id="PF00108"/>
    </source>
</evidence>
<evidence type="ECO:0000313" key="7">
    <source>
        <dbReference type="EMBL" id="VFU12633.1"/>
    </source>
</evidence>
<dbReference type="EC" id="2.3.1.16" evidence="4"/>
<dbReference type="PIRSF" id="PIRSF000429">
    <property type="entry name" value="Ac-CoA_Ac_transf"/>
    <property type="match status" value="1"/>
</dbReference>
<comment type="similarity">
    <text evidence="1">Belongs to the thiolase-like superfamily. Thiolase family.</text>
</comment>
<keyword evidence="2 7" id="KW-0808">Transferase</keyword>
<evidence type="ECO:0000256" key="4">
    <source>
        <dbReference type="ARBA" id="ARBA00024073"/>
    </source>
</evidence>
<dbReference type="PROSITE" id="PS00099">
    <property type="entry name" value="THIOLASE_3"/>
    <property type="match status" value="1"/>
</dbReference>
<dbReference type="GO" id="GO:0003988">
    <property type="term" value="F:acetyl-CoA C-acyltransferase activity"/>
    <property type="evidence" value="ECO:0007669"/>
    <property type="project" value="UniProtKB-EC"/>
</dbReference>
<dbReference type="SUPFAM" id="SSF53901">
    <property type="entry name" value="Thiolase-like"/>
    <property type="match status" value="2"/>
</dbReference>
<dbReference type="GO" id="GO:0010124">
    <property type="term" value="P:phenylacetate catabolic process"/>
    <property type="evidence" value="ECO:0007669"/>
    <property type="project" value="TreeGrafter"/>
</dbReference>
<dbReference type="InterPro" id="IPR020617">
    <property type="entry name" value="Thiolase_C"/>
</dbReference>
<proteinExistence type="inferred from homology"/>
<dbReference type="InterPro" id="IPR050215">
    <property type="entry name" value="Thiolase-like_sf_Thiolase"/>
</dbReference>
<dbReference type="InterPro" id="IPR016039">
    <property type="entry name" value="Thiolase-like"/>
</dbReference>
<protein>
    <recommendedName>
        <fullName evidence="4">acetyl-CoA C-acyltransferase</fullName>
        <ecNumber evidence="4">2.3.1.16</ecNumber>
    </recommendedName>
</protein>
<name>A0A485LX16_9ZZZZ</name>
<feature type="domain" description="Thiolase C-terminal" evidence="6">
    <location>
        <begin position="271"/>
        <end position="394"/>
    </location>
</feature>
<dbReference type="EMBL" id="CAADRM010000048">
    <property type="protein sequence ID" value="VFU12633.1"/>
    <property type="molecule type" value="Genomic_DNA"/>
</dbReference>
<gene>
    <name evidence="7" type="primary">fadA</name>
    <name evidence="7" type="ORF">SCFA_1410005</name>
</gene>
<dbReference type="CDD" id="cd00751">
    <property type="entry name" value="thiolase"/>
    <property type="match status" value="1"/>
</dbReference>
<dbReference type="Gene3D" id="3.40.47.10">
    <property type="match status" value="2"/>
</dbReference>
<reference evidence="7" key="1">
    <citation type="submission" date="2019-03" db="EMBL/GenBank/DDBJ databases">
        <authorList>
            <person name="Hao L."/>
        </authorList>
    </citation>
    <scope>NUCLEOTIDE SEQUENCE</scope>
</reference>
<dbReference type="InterPro" id="IPR002155">
    <property type="entry name" value="Thiolase"/>
</dbReference>
<keyword evidence="3 7" id="KW-0012">Acyltransferase</keyword>
<organism evidence="7">
    <name type="scientific">anaerobic digester metagenome</name>
    <dbReference type="NCBI Taxonomy" id="1263854"/>
    <lineage>
        <taxon>unclassified sequences</taxon>
        <taxon>metagenomes</taxon>
        <taxon>ecological metagenomes</taxon>
    </lineage>
</organism>
<evidence type="ECO:0000256" key="1">
    <source>
        <dbReference type="ARBA" id="ARBA00010982"/>
    </source>
</evidence>
<dbReference type="PROSITE" id="PS00737">
    <property type="entry name" value="THIOLASE_2"/>
    <property type="match status" value="1"/>
</dbReference>
<dbReference type="InterPro" id="IPR020616">
    <property type="entry name" value="Thiolase_N"/>
</dbReference>
<dbReference type="GO" id="GO:0005737">
    <property type="term" value="C:cytoplasm"/>
    <property type="evidence" value="ECO:0007669"/>
    <property type="project" value="UniProtKB-ARBA"/>
</dbReference>
<dbReference type="InterPro" id="IPR020613">
    <property type="entry name" value="Thiolase_CS"/>
</dbReference>